<dbReference type="AlphaFoldDB" id="A0A5K4FC84"/>
<evidence type="ECO:0000313" key="2">
    <source>
        <dbReference type="Proteomes" id="UP000008854"/>
    </source>
</evidence>
<feature type="chain" id="PRO_5024272871" evidence="1">
    <location>
        <begin position="20"/>
        <end position="66"/>
    </location>
</feature>
<accession>A0A5K4FC84</accession>
<reference evidence="3" key="2">
    <citation type="submission" date="2019-11" db="UniProtKB">
        <authorList>
            <consortium name="WormBaseParasite"/>
        </authorList>
    </citation>
    <scope>IDENTIFICATION</scope>
    <source>
        <strain evidence="3">Puerto Rican</strain>
    </source>
</reference>
<dbReference type="InParanoid" id="A0A5K4FC84"/>
<dbReference type="Proteomes" id="UP000008854">
    <property type="component" value="Unassembled WGS sequence"/>
</dbReference>
<dbReference type="WBParaSite" id="Smp_333360.1">
    <property type="protein sequence ID" value="Smp_333360.1"/>
    <property type="gene ID" value="Smp_333360"/>
</dbReference>
<keyword evidence="2" id="KW-1185">Reference proteome</keyword>
<sequence>MLKKFTALILIRLTNRLLTSIICSANDFLQNVDRHLIMMVRNEITSISLDCEESLFLINNRVPLRK</sequence>
<reference evidence="2" key="1">
    <citation type="journal article" date="2012" name="PLoS Negl. Trop. Dis.">
        <title>A systematically improved high quality genome and transcriptome of the human blood fluke Schistosoma mansoni.</title>
        <authorList>
            <person name="Protasio A.V."/>
            <person name="Tsai I.J."/>
            <person name="Babbage A."/>
            <person name="Nichol S."/>
            <person name="Hunt M."/>
            <person name="Aslett M.A."/>
            <person name="De Silva N."/>
            <person name="Velarde G.S."/>
            <person name="Anderson T.J."/>
            <person name="Clark R.C."/>
            <person name="Davidson C."/>
            <person name="Dillon G.P."/>
            <person name="Holroyd N.E."/>
            <person name="LoVerde P.T."/>
            <person name="Lloyd C."/>
            <person name="McQuillan J."/>
            <person name="Oliveira G."/>
            <person name="Otto T.D."/>
            <person name="Parker-Manuel S.J."/>
            <person name="Quail M.A."/>
            <person name="Wilson R.A."/>
            <person name="Zerlotini A."/>
            <person name="Dunne D.W."/>
            <person name="Berriman M."/>
        </authorList>
    </citation>
    <scope>NUCLEOTIDE SEQUENCE [LARGE SCALE GENOMIC DNA]</scope>
    <source>
        <strain evidence="2">Puerto Rican</strain>
    </source>
</reference>
<proteinExistence type="predicted"/>
<evidence type="ECO:0000313" key="3">
    <source>
        <dbReference type="WBParaSite" id="Smp_333360.1"/>
    </source>
</evidence>
<evidence type="ECO:0000256" key="1">
    <source>
        <dbReference type="SAM" id="SignalP"/>
    </source>
</evidence>
<feature type="signal peptide" evidence="1">
    <location>
        <begin position="1"/>
        <end position="19"/>
    </location>
</feature>
<name>A0A5K4FC84_SCHMA</name>
<organism evidence="2 3">
    <name type="scientific">Schistosoma mansoni</name>
    <name type="common">Blood fluke</name>
    <dbReference type="NCBI Taxonomy" id="6183"/>
    <lineage>
        <taxon>Eukaryota</taxon>
        <taxon>Metazoa</taxon>
        <taxon>Spiralia</taxon>
        <taxon>Lophotrochozoa</taxon>
        <taxon>Platyhelminthes</taxon>
        <taxon>Trematoda</taxon>
        <taxon>Digenea</taxon>
        <taxon>Strigeidida</taxon>
        <taxon>Schistosomatoidea</taxon>
        <taxon>Schistosomatidae</taxon>
        <taxon>Schistosoma</taxon>
    </lineage>
</organism>
<keyword evidence="1" id="KW-0732">Signal</keyword>
<protein>
    <submittedName>
        <fullName evidence="3">Secreted protein</fullName>
    </submittedName>
</protein>